<reference evidence="3" key="1">
    <citation type="submission" date="2016-03" db="EMBL/GenBank/DDBJ databases">
        <authorList>
            <person name="Berryman E.N."/>
            <person name="Forrest K.M."/>
            <person name="McHale L."/>
            <person name="Wertz A.T."/>
            <person name="Zhuang Z."/>
            <person name="Kasturiarachi N.S."/>
            <person name="Pressimone C.A."/>
            <person name="Schiebel J.G."/>
            <person name="Furbee E.C."/>
            <person name="Grubb S.R."/>
            <person name="Warner M.H."/>
            <person name="Montgomery M.T."/>
            <person name="Garlena R.A."/>
            <person name="Russell D.A."/>
            <person name="Pope W.H."/>
            <person name="Jacobs-Sera D."/>
            <person name="Hendrix R.W."/>
            <person name="Hatfull G.F."/>
        </authorList>
    </citation>
    <scope>NUCLEOTIDE SEQUENCE [LARGE SCALE GENOMIC DNA]</scope>
</reference>
<gene>
    <name evidence="2" type="primary">13</name>
    <name evidence="2" type="ORF">SEA_BETTERKATZ_13</name>
</gene>
<dbReference type="Proteomes" id="UP000203938">
    <property type="component" value="Segment"/>
</dbReference>
<organism evidence="2 3">
    <name type="scientific">Gordonia phage BetterKatz</name>
    <dbReference type="NCBI Taxonomy" id="1821551"/>
    <lineage>
        <taxon>Viruses</taxon>
        <taxon>Duplodnaviria</taxon>
        <taxon>Heunggongvirae</taxon>
        <taxon>Uroviricota</taxon>
        <taxon>Caudoviricetes</taxon>
        <taxon>Betterkatzvirus</taxon>
        <taxon>Betterkatzvirus betterkatz</taxon>
    </lineage>
</organism>
<feature type="region of interest" description="Disordered" evidence="1">
    <location>
        <begin position="1"/>
        <end position="22"/>
    </location>
</feature>
<evidence type="ECO:0000313" key="3">
    <source>
        <dbReference type="Proteomes" id="UP000203938"/>
    </source>
</evidence>
<dbReference type="RefSeq" id="YP_009302770.1">
    <property type="nucleotide sequence ID" value="NC_031247.1"/>
</dbReference>
<dbReference type="KEGG" id="vg:29125578"/>
<accession>A0A142KC15</accession>
<keyword evidence="3" id="KW-1185">Reference proteome</keyword>
<evidence type="ECO:0000313" key="2">
    <source>
        <dbReference type="EMBL" id="AMS03648.1"/>
    </source>
</evidence>
<proteinExistence type="predicted"/>
<protein>
    <submittedName>
        <fullName evidence="2">Head-to-tail connector protein</fullName>
    </submittedName>
</protein>
<dbReference type="EMBL" id="KU963261">
    <property type="protein sequence ID" value="AMS03648.1"/>
    <property type="molecule type" value="Genomic_DNA"/>
</dbReference>
<dbReference type="GeneID" id="29125578"/>
<name>A0A142KC15_9CAUD</name>
<sequence>MLGRETVRLRLPAGTTPDGDPLPIAVPVEVESCLVEVLGGADLVELGRDGATGGVRVYMPITSGVTAQHDVEVRGRWYEIVGDPEPNLNDDPELSGYVLTCTRGEG</sequence>
<evidence type="ECO:0000256" key="1">
    <source>
        <dbReference type="SAM" id="MobiDB-lite"/>
    </source>
</evidence>